<dbReference type="GO" id="GO:0016301">
    <property type="term" value="F:kinase activity"/>
    <property type="evidence" value="ECO:0007669"/>
    <property type="project" value="UniProtKB-KW"/>
</dbReference>
<keyword evidence="3" id="KW-0418">Kinase</keyword>
<feature type="transmembrane region" description="Helical" evidence="1">
    <location>
        <begin position="12"/>
        <end position="30"/>
    </location>
</feature>
<dbReference type="SUPFAM" id="SSF55874">
    <property type="entry name" value="ATPase domain of HSP90 chaperone/DNA topoisomerase II/histidine kinase"/>
    <property type="match status" value="1"/>
</dbReference>
<comment type="caution">
    <text evidence="3">The sequence shown here is derived from an EMBL/GenBank/DDBJ whole genome shotgun (WGS) entry which is preliminary data.</text>
</comment>
<keyword evidence="1" id="KW-1133">Transmembrane helix</keyword>
<sequence length="436" mass="48318">MNELYVADIPRSFTAIAEWGACFVFVLIVARRASWWVTAAVSAAGLLALLAVQEAAGRLSLALWIPGMLAAVLVMFAMLYATLRVSPVTAGYLTARAFVLAELTASIHWQLDRFYLDAPAEVKTTMMVLTYGGMLGLAWLAERRHLVRGEVFEVGYADLVAALSIATATFIISNLSFVTTATPFSGRIGHEILYIRTLVDLCGYIALYVQHEVRRGFQARREADAMARLLTSQHQQYEMSRRAIDEVNRKYHDMKHHLDAIRAEQDPQSRLRILDDLETSIRDYATQVRTGNDVLDAVLTAKLMYAREQSIHVATVADGRLLAGLRPLDITAIAGNALDNAFEATARLPESQRMVKFSLFAHDDFVMLRVENTFDGHLRRRDGRIITRKVGDGHGYGLRNIEAAAETYGGSVSVDGGTEWFSLRVLLPRDVAAAAP</sequence>
<proteinExistence type="predicted"/>
<feature type="transmembrane region" description="Helical" evidence="1">
    <location>
        <begin position="123"/>
        <end position="142"/>
    </location>
</feature>
<organism evidence="3 4">
    <name type="scientific">Microbacterium binotii</name>
    <dbReference type="NCBI Taxonomy" id="462710"/>
    <lineage>
        <taxon>Bacteria</taxon>
        <taxon>Bacillati</taxon>
        <taxon>Actinomycetota</taxon>
        <taxon>Actinomycetes</taxon>
        <taxon>Micrococcales</taxon>
        <taxon>Microbacteriaceae</taxon>
        <taxon>Microbacterium</taxon>
    </lineage>
</organism>
<feature type="transmembrane region" description="Helical" evidence="1">
    <location>
        <begin position="154"/>
        <end position="172"/>
    </location>
</feature>
<feature type="transmembrane region" description="Helical" evidence="1">
    <location>
        <begin position="35"/>
        <end position="53"/>
    </location>
</feature>
<dbReference type="Proteomes" id="UP001500274">
    <property type="component" value="Unassembled WGS sequence"/>
</dbReference>
<feature type="domain" description="Sensor histidine kinase NatK-like C-terminal" evidence="2">
    <location>
        <begin position="326"/>
        <end position="428"/>
    </location>
</feature>
<dbReference type="CDD" id="cd16935">
    <property type="entry name" value="HATPase_AgrC-ComD-like"/>
    <property type="match status" value="1"/>
</dbReference>
<keyword evidence="1" id="KW-0472">Membrane</keyword>
<keyword evidence="4" id="KW-1185">Reference proteome</keyword>
<accession>A0ABN3PM05</accession>
<name>A0ABN3PM05_9MICO</name>
<keyword evidence="1" id="KW-0812">Transmembrane</keyword>
<feature type="transmembrane region" description="Helical" evidence="1">
    <location>
        <begin position="59"/>
        <end position="81"/>
    </location>
</feature>
<dbReference type="InterPro" id="IPR036890">
    <property type="entry name" value="HATPase_C_sf"/>
</dbReference>
<evidence type="ECO:0000313" key="4">
    <source>
        <dbReference type="Proteomes" id="UP001500274"/>
    </source>
</evidence>
<gene>
    <name evidence="3" type="ORF">GCM10009862_30150</name>
</gene>
<dbReference type="Gene3D" id="3.30.565.10">
    <property type="entry name" value="Histidine kinase-like ATPase, C-terminal domain"/>
    <property type="match status" value="1"/>
</dbReference>
<reference evidence="3 4" key="1">
    <citation type="journal article" date="2019" name="Int. J. Syst. Evol. Microbiol.">
        <title>The Global Catalogue of Microorganisms (GCM) 10K type strain sequencing project: providing services to taxonomists for standard genome sequencing and annotation.</title>
        <authorList>
            <consortium name="The Broad Institute Genomics Platform"/>
            <consortium name="The Broad Institute Genome Sequencing Center for Infectious Disease"/>
            <person name="Wu L."/>
            <person name="Ma J."/>
        </authorList>
    </citation>
    <scope>NUCLEOTIDE SEQUENCE [LARGE SCALE GENOMIC DNA]</scope>
    <source>
        <strain evidence="3 4">JCM 16365</strain>
    </source>
</reference>
<evidence type="ECO:0000256" key="1">
    <source>
        <dbReference type="SAM" id="Phobius"/>
    </source>
</evidence>
<dbReference type="RefSeq" id="WP_344230885.1">
    <property type="nucleotide sequence ID" value="NZ_BAAARI010000037.1"/>
</dbReference>
<protein>
    <submittedName>
        <fullName evidence="3">Sensor histidine kinase</fullName>
    </submittedName>
</protein>
<dbReference type="InterPro" id="IPR032834">
    <property type="entry name" value="NatK-like_C"/>
</dbReference>
<keyword evidence="3" id="KW-0808">Transferase</keyword>
<dbReference type="Pfam" id="PF14501">
    <property type="entry name" value="HATPase_c_5"/>
    <property type="match status" value="1"/>
</dbReference>
<evidence type="ECO:0000313" key="3">
    <source>
        <dbReference type="EMBL" id="GAA2589808.1"/>
    </source>
</evidence>
<dbReference type="EMBL" id="BAAARI010000037">
    <property type="protein sequence ID" value="GAA2589808.1"/>
    <property type="molecule type" value="Genomic_DNA"/>
</dbReference>
<evidence type="ECO:0000259" key="2">
    <source>
        <dbReference type="Pfam" id="PF14501"/>
    </source>
</evidence>